<dbReference type="InterPro" id="IPR013087">
    <property type="entry name" value="Znf_C2H2_type"/>
</dbReference>
<feature type="domain" description="Reverse transcriptase" evidence="4">
    <location>
        <begin position="1250"/>
        <end position="1470"/>
    </location>
</feature>
<dbReference type="Pfam" id="PF00078">
    <property type="entry name" value="RVT_1"/>
    <property type="match status" value="1"/>
</dbReference>
<dbReference type="Gene3D" id="3.30.70.270">
    <property type="match status" value="1"/>
</dbReference>
<sequence>QCAQQPAKPQCAQQPAKSQNTICDSFCFDEPSPQTQQRNLEEYQIAAANQRKSMEEYKQRRENGGIHTKFQRSEYDEFTTRKCLQTKTQAELERMRVETEKLLKVPPPDSDSEPEAKLHPNPQSNQLDHSGYGDADVDNKGKGMKVSEMNAFFITNQYDGLKATKVVEFQTVEQLRQMKDSLNLPKFENCKHYAIPLLVDKHFTAIVFMADSQGKITDKVKILSSSLLTIDQQNSHKQYISILKDIFDIPSQFETHYFNSSELEDSYLCGYYVCIAVCQYGIKGELKPEARSRKIQELYNLVTERRKHLQSKEAAKQIKTAKQIPEKEPPYYDYQYAMNSNEFKELMKDKNFVIGPLVVISNYKEDLNPPPNLNTQMIQSQKDTWLINLIQLPSCLTAIIAHLTKEKCKFIIVHPRIKEKYGSKDNQILQQMCVRANIKRNDRCISQSIEIADFDENMNEQLIQYFAVIAALDHQTHNKIVGATITSRTLTLCNVVTSLRDPCTKLEKMQVQDKMMRNNELDDFLTKHLNGAANVIHTINANSSHDHTQNLPAINNPHPIVIPILVDKHFIAFVFQSKTKKKAWYFNSIRKIDDTTRNKHILLVYPIIRKLVARNTSFEFLDPPFASQLTFSDSFSCGYYIALGVRKFIKHSLRPIFVPETEAHHLCEKTIENRDTNKETVPNPPSEDSSFEVMDGKSKTKHLNINFDQESLIEDQHDSQVTQPVPEPQLKSDQQLSKQSQDQPINHVQPIQEIPVHQEKQVSIAALRDSSFKKKQEQEAIAINGQTVEQQQTDEFNHPQQINIEVPTNNHVPRIELPFNAPKKQNYRKFNQPQVVSNMLVPDQIVFRPVFEPLYLPHRPECPPFACPMCRRAFKDLNKLIAHITNSNQHKSHEMLKLWEVKEYEDIAYQSVRCAICGTPFKSIQKLAAHTKDAFYCQKIENQQLSDKQFKCSKHMQQKIEKHEGRKLTQAEKTIKCPFCEFKFAAPSELSRHVNTKINKEGVESDHYIDCLWNHPSLQYLKEMPGTIMCPICNLPCSSDAKRSEHMLQVHQRQVQDAKIEADAQTVLNRFCNAQDKHCIKEQISNFYKEVQQDKTSITVAFDKFIGKFTKPTVKIPPKIEDEEKRNEYCRKKVHTLMSLNAVGKAFTDIKNLYDKTDGISPLSDLEAEALFKQKNPSGKPVNGGKPNQSKIQQAFEEIKPEEVIEVIQKLKKHKACGPSGLGPMHLKHIAANHVGFILSITRVYNIMLQDPTNIPTVSNLYKFNPIFIPKKNNGFRPICISEQFLIVFHKILTRRLMRQVELHSKQFAFSRNAHILCLYHAELERANGKKLLQLDVENAFNSVPHDAFMHELIRQGVSTEFQNYLNTFLVRRHCKFSSQLTCGVPQGDPLSMLLFCIAVDPILRKLSKQQIHFVSYADDIVICLEEQTQCSQIIETMKQEYNDIGLTINDDKCQSTENGGKIEFMGQEFEQENVLSIGKKLVPRIEHTLKVIENAPITEHEKYLFLSLVAVSQVNYGPFVEQTIHPDEAQSAYNLIDDCLLGYLKKLFKIQDLQTITDFAIGHKMDGGLELMLPGKYFETMRAFQRAITEGTMKEFGFEKIKIEFMRDYRNTEHDYSHIPKIGYALQSFEQIENAGFTYLVDARFKRVPDKIDSQNICQICGLLYDPNHIMRCKISAYQRTLKHDQTVLSLLKIFRKPFNAAPINADYKNMQGQLLRPDISLEVLKKRFLLDVIYISDETDLRWHYNHKKEKYKQVFPDIESTDQIIPIVIQHDGILFTDSLVDLTNLVDPDQLDGEKIWSKIYQGIYNAIAMSWASAERNYKYQIDARIYGDRITLQHKRESVETPQKPSYAGTQPINIEIPVIAEQSSQATFPTQSVDISEAQQKMAWGYQPNTQHAAGDQPTNKADSNFDCKKPHQGDLTNNKPSEQWKENVVHSSVHLSGATGKCEGSRNGDDIE</sequence>
<feature type="domain" description="C2H2-type" evidence="3">
    <location>
        <begin position="865"/>
        <end position="895"/>
    </location>
</feature>
<evidence type="ECO:0000256" key="1">
    <source>
        <dbReference type="PROSITE-ProRule" id="PRU00042"/>
    </source>
</evidence>
<dbReference type="PANTHER" id="PTHR19446">
    <property type="entry name" value="REVERSE TRANSCRIPTASES"/>
    <property type="match status" value="1"/>
</dbReference>
<keyword evidence="1" id="KW-0479">Metal-binding</keyword>
<keyword evidence="5" id="KW-0540">Nuclease</keyword>
<keyword evidence="5" id="KW-0255">Endonuclease</keyword>
<reference evidence="5" key="1">
    <citation type="submission" date="2015-07" db="EMBL/GenBank/DDBJ databases">
        <title>Adaptation to a free-living lifestyle via gene acquisitions in the diplomonad Trepomonas sp. PC1.</title>
        <authorList>
            <person name="Xu F."/>
            <person name="Jerlstrom-Hultqvist J."/>
            <person name="Kolisko M."/>
            <person name="Simpson A.G.B."/>
            <person name="Roger A.J."/>
            <person name="Svard S.G."/>
            <person name="Andersson J.O."/>
        </authorList>
    </citation>
    <scope>NUCLEOTIDE SEQUENCE</scope>
    <source>
        <strain evidence="5">PC1</strain>
    </source>
</reference>
<feature type="compositionally biased region" description="Basic and acidic residues" evidence="2">
    <location>
        <begin position="1911"/>
        <end position="1920"/>
    </location>
</feature>
<keyword evidence="5" id="KW-0378">Hydrolase</keyword>
<feature type="region of interest" description="Disordered" evidence="2">
    <location>
        <begin position="1896"/>
        <end position="1960"/>
    </location>
</feature>
<keyword evidence="1" id="KW-0862">Zinc</keyword>
<dbReference type="GO" id="GO:0008270">
    <property type="term" value="F:zinc ion binding"/>
    <property type="evidence" value="ECO:0007669"/>
    <property type="project" value="UniProtKB-KW"/>
</dbReference>
<feature type="region of interest" description="Disordered" evidence="2">
    <location>
        <begin position="99"/>
        <end position="140"/>
    </location>
</feature>
<evidence type="ECO:0000259" key="4">
    <source>
        <dbReference type="PROSITE" id="PS50878"/>
    </source>
</evidence>
<feature type="region of interest" description="Disordered" evidence="2">
    <location>
        <begin position="670"/>
        <end position="695"/>
    </location>
</feature>
<dbReference type="CDD" id="cd01650">
    <property type="entry name" value="RT_nLTR_like"/>
    <property type="match status" value="1"/>
</dbReference>
<evidence type="ECO:0000259" key="3">
    <source>
        <dbReference type="PROSITE" id="PS50157"/>
    </source>
</evidence>
<accession>A0A146KD13</accession>
<dbReference type="GO" id="GO:0003964">
    <property type="term" value="F:RNA-directed DNA polymerase activity"/>
    <property type="evidence" value="ECO:0007669"/>
    <property type="project" value="UniProtKB-KW"/>
</dbReference>
<feature type="compositionally biased region" description="Polar residues" evidence="2">
    <location>
        <begin position="1896"/>
        <end position="1910"/>
    </location>
</feature>
<feature type="non-terminal residue" evidence="5">
    <location>
        <position position="1"/>
    </location>
</feature>
<gene>
    <name evidence="5" type="ORF">TPC1_14372</name>
</gene>
<dbReference type="InterPro" id="IPR043128">
    <property type="entry name" value="Rev_trsase/Diguanyl_cyclase"/>
</dbReference>
<dbReference type="EMBL" id="GDID01003230">
    <property type="protein sequence ID" value="JAP93376.1"/>
    <property type="molecule type" value="Transcribed_RNA"/>
</dbReference>
<dbReference type="InterPro" id="IPR038765">
    <property type="entry name" value="Papain-like_cys_pep_sf"/>
</dbReference>
<keyword evidence="5" id="KW-0548">Nucleotidyltransferase</keyword>
<protein>
    <submittedName>
        <fullName evidence="5">Putative reverse transcriptase/endonuclease</fullName>
    </submittedName>
</protein>
<proteinExistence type="predicted"/>
<organism evidence="5">
    <name type="scientific">Trepomonas sp. PC1</name>
    <dbReference type="NCBI Taxonomy" id="1076344"/>
    <lineage>
        <taxon>Eukaryota</taxon>
        <taxon>Metamonada</taxon>
        <taxon>Diplomonadida</taxon>
        <taxon>Hexamitidae</taxon>
        <taxon>Hexamitinae</taxon>
        <taxon>Trepomonas</taxon>
    </lineage>
</organism>
<dbReference type="SUPFAM" id="SSF56672">
    <property type="entry name" value="DNA/RNA polymerases"/>
    <property type="match status" value="1"/>
</dbReference>
<dbReference type="Gene3D" id="3.30.160.60">
    <property type="entry name" value="Classic Zinc Finger"/>
    <property type="match status" value="1"/>
</dbReference>
<keyword evidence="5" id="KW-0808">Transferase</keyword>
<feature type="region of interest" description="Disordered" evidence="2">
    <location>
        <begin position="717"/>
        <end position="744"/>
    </location>
</feature>
<feature type="compositionally biased region" description="Basic and acidic residues" evidence="2">
    <location>
        <begin position="1951"/>
        <end position="1960"/>
    </location>
</feature>
<dbReference type="SMART" id="SM00355">
    <property type="entry name" value="ZnF_C2H2"/>
    <property type="match status" value="4"/>
</dbReference>
<name>A0A146KD13_9EUKA</name>
<evidence type="ECO:0000313" key="5">
    <source>
        <dbReference type="EMBL" id="JAP93376.1"/>
    </source>
</evidence>
<evidence type="ECO:0000256" key="2">
    <source>
        <dbReference type="SAM" id="MobiDB-lite"/>
    </source>
</evidence>
<dbReference type="PROSITE" id="PS50878">
    <property type="entry name" value="RT_POL"/>
    <property type="match status" value="1"/>
</dbReference>
<keyword evidence="5" id="KW-0695">RNA-directed DNA polymerase</keyword>
<dbReference type="PROSITE" id="PS50157">
    <property type="entry name" value="ZINC_FINGER_C2H2_2"/>
    <property type="match status" value="1"/>
</dbReference>
<dbReference type="SUPFAM" id="SSF54001">
    <property type="entry name" value="Cysteine proteinases"/>
    <property type="match status" value="1"/>
</dbReference>
<feature type="compositionally biased region" description="Low complexity" evidence="2">
    <location>
        <begin position="729"/>
        <end position="743"/>
    </location>
</feature>
<dbReference type="GO" id="GO:0004519">
    <property type="term" value="F:endonuclease activity"/>
    <property type="evidence" value="ECO:0007669"/>
    <property type="project" value="UniProtKB-KW"/>
</dbReference>
<keyword evidence="1" id="KW-0863">Zinc-finger</keyword>
<dbReference type="InterPro" id="IPR000477">
    <property type="entry name" value="RT_dom"/>
</dbReference>
<dbReference type="InterPro" id="IPR043502">
    <property type="entry name" value="DNA/RNA_pol_sf"/>
</dbReference>